<keyword evidence="3" id="KW-1185">Reference proteome</keyword>
<gene>
    <name evidence="2" type="ORF">ACCI51_18200</name>
</gene>
<comment type="caution">
    <text evidence="2">The sequence shown here is derived from an EMBL/GenBank/DDBJ whole genome shotgun (WGS) entry which is preliminary data.</text>
</comment>
<sequence>MDIVVGDILQLLLNTLLCGRLRMAKIIFYLGISIFVYTLIAIATGIPELVDFVPLNWVQSTPENGYYKVVPSDSPSVSKWYTLGIAVILILAGYFAGGPRKK</sequence>
<name>A0ABV4NSG1_9GAMM</name>
<feature type="transmembrane region" description="Helical" evidence="1">
    <location>
        <begin position="80"/>
        <end position="97"/>
    </location>
</feature>
<keyword evidence="1" id="KW-0472">Membrane</keyword>
<keyword evidence="1" id="KW-1133">Transmembrane helix</keyword>
<reference evidence="2 3" key="1">
    <citation type="submission" date="2024-08" db="EMBL/GenBank/DDBJ databases">
        <authorList>
            <person name="Ishaq N."/>
        </authorList>
    </citation>
    <scope>NUCLEOTIDE SEQUENCE [LARGE SCALE GENOMIC DNA]</scope>
    <source>
        <strain evidence="2 3">JCM 30400</strain>
    </source>
</reference>
<protein>
    <submittedName>
        <fullName evidence="2">Uncharacterized protein</fullName>
    </submittedName>
</protein>
<feature type="transmembrane region" description="Helical" evidence="1">
    <location>
        <begin position="26"/>
        <end position="46"/>
    </location>
</feature>
<evidence type="ECO:0000256" key="1">
    <source>
        <dbReference type="SAM" id="Phobius"/>
    </source>
</evidence>
<accession>A0ABV4NSG1</accession>
<evidence type="ECO:0000313" key="3">
    <source>
        <dbReference type="Proteomes" id="UP001569414"/>
    </source>
</evidence>
<keyword evidence="1" id="KW-0812">Transmembrane</keyword>
<proteinExistence type="predicted"/>
<organism evidence="2 3">
    <name type="scientific">Microbulbifer echini</name>
    <dbReference type="NCBI Taxonomy" id="1529067"/>
    <lineage>
        <taxon>Bacteria</taxon>
        <taxon>Pseudomonadati</taxon>
        <taxon>Pseudomonadota</taxon>
        <taxon>Gammaproteobacteria</taxon>
        <taxon>Cellvibrionales</taxon>
        <taxon>Microbulbiferaceae</taxon>
        <taxon>Microbulbifer</taxon>
    </lineage>
</organism>
<dbReference type="Proteomes" id="UP001569414">
    <property type="component" value="Unassembled WGS sequence"/>
</dbReference>
<evidence type="ECO:0000313" key="2">
    <source>
        <dbReference type="EMBL" id="MFA0792474.1"/>
    </source>
</evidence>
<dbReference type="RefSeq" id="WP_371844857.1">
    <property type="nucleotide sequence ID" value="NZ_JBGMEL010000027.1"/>
</dbReference>
<dbReference type="EMBL" id="JBGMEL010000027">
    <property type="protein sequence ID" value="MFA0792474.1"/>
    <property type="molecule type" value="Genomic_DNA"/>
</dbReference>